<feature type="signal peptide" evidence="2">
    <location>
        <begin position="1"/>
        <end position="23"/>
    </location>
</feature>
<accession>A0A6B0UIH1</accession>
<dbReference type="EMBL" id="GIFC01006490">
    <property type="protein sequence ID" value="MXU88573.1"/>
    <property type="molecule type" value="Transcribed_RNA"/>
</dbReference>
<keyword evidence="1" id="KW-1133">Transmembrane helix</keyword>
<dbReference type="AlphaFoldDB" id="A0A6B0UIH1"/>
<sequence>MLLAFRPLMALIALLVSANWTNAKPRIFPSGFLGMLTSTRSPYLPKQSRSTSSLALNDKLRTMRRGLRFFLASLSSLVAFGLGADFWAAAEPRRGLEAASFT</sequence>
<keyword evidence="1" id="KW-0812">Transmembrane</keyword>
<evidence type="ECO:0000256" key="2">
    <source>
        <dbReference type="SAM" id="SignalP"/>
    </source>
</evidence>
<keyword evidence="1" id="KW-0472">Membrane</keyword>
<evidence type="ECO:0008006" key="4">
    <source>
        <dbReference type="Google" id="ProtNLM"/>
    </source>
</evidence>
<keyword evidence="2" id="KW-0732">Signal</keyword>
<feature type="chain" id="PRO_5025668485" description="Secreted protein" evidence="2">
    <location>
        <begin position="24"/>
        <end position="102"/>
    </location>
</feature>
<reference evidence="3" key="1">
    <citation type="submission" date="2019-12" db="EMBL/GenBank/DDBJ databases">
        <title>An insight into the sialome of adult female Ixodes ricinus ticks feeding for 6 days.</title>
        <authorList>
            <person name="Perner J."/>
            <person name="Ribeiro J.M.C."/>
        </authorList>
    </citation>
    <scope>NUCLEOTIDE SEQUENCE</scope>
    <source>
        <strain evidence="3">Semi-engorged</strain>
        <tissue evidence="3">Salivary glands</tissue>
    </source>
</reference>
<name>A0A6B0UIH1_IXORI</name>
<proteinExistence type="predicted"/>
<evidence type="ECO:0000256" key="1">
    <source>
        <dbReference type="SAM" id="Phobius"/>
    </source>
</evidence>
<organism evidence="3">
    <name type="scientific">Ixodes ricinus</name>
    <name type="common">Common tick</name>
    <name type="synonym">Acarus ricinus</name>
    <dbReference type="NCBI Taxonomy" id="34613"/>
    <lineage>
        <taxon>Eukaryota</taxon>
        <taxon>Metazoa</taxon>
        <taxon>Ecdysozoa</taxon>
        <taxon>Arthropoda</taxon>
        <taxon>Chelicerata</taxon>
        <taxon>Arachnida</taxon>
        <taxon>Acari</taxon>
        <taxon>Parasitiformes</taxon>
        <taxon>Ixodida</taxon>
        <taxon>Ixodoidea</taxon>
        <taxon>Ixodidae</taxon>
        <taxon>Ixodinae</taxon>
        <taxon>Ixodes</taxon>
    </lineage>
</organism>
<evidence type="ECO:0000313" key="3">
    <source>
        <dbReference type="EMBL" id="MXU88573.1"/>
    </source>
</evidence>
<feature type="transmembrane region" description="Helical" evidence="1">
    <location>
        <begin position="69"/>
        <end position="90"/>
    </location>
</feature>
<protein>
    <recommendedName>
        <fullName evidence="4">Secreted protein</fullName>
    </recommendedName>
</protein>